<gene>
    <name evidence="2" type="ORF">PMG11_03801</name>
</gene>
<proteinExistence type="predicted"/>
<evidence type="ECO:0000313" key="3">
    <source>
        <dbReference type="Proteomes" id="UP000042958"/>
    </source>
</evidence>
<keyword evidence="3" id="KW-1185">Reference proteome</keyword>
<reference evidence="3" key="1">
    <citation type="journal article" date="2015" name="Genome Announc.">
        <title>Draft genome sequence of the fungus Penicillium brasilianum MG11.</title>
        <authorList>
            <person name="Horn F."/>
            <person name="Linde J."/>
            <person name="Mattern D.J."/>
            <person name="Walther G."/>
            <person name="Guthke R."/>
            <person name="Brakhage A.A."/>
            <person name="Valiante V."/>
        </authorList>
    </citation>
    <scope>NUCLEOTIDE SEQUENCE [LARGE SCALE GENOMIC DNA]</scope>
    <source>
        <strain evidence="3">MG11</strain>
    </source>
</reference>
<evidence type="ECO:0000256" key="1">
    <source>
        <dbReference type="SAM" id="MobiDB-lite"/>
    </source>
</evidence>
<dbReference type="Proteomes" id="UP000042958">
    <property type="component" value="Unassembled WGS sequence"/>
</dbReference>
<feature type="region of interest" description="Disordered" evidence="1">
    <location>
        <begin position="55"/>
        <end position="107"/>
    </location>
</feature>
<evidence type="ECO:0000313" key="2">
    <source>
        <dbReference type="EMBL" id="CEO59114.1"/>
    </source>
</evidence>
<organism evidence="2 3">
    <name type="scientific">Penicillium brasilianum</name>
    <dbReference type="NCBI Taxonomy" id="104259"/>
    <lineage>
        <taxon>Eukaryota</taxon>
        <taxon>Fungi</taxon>
        <taxon>Dikarya</taxon>
        <taxon>Ascomycota</taxon>
        <taxon>Pezizomycotina</taxon>
        <taxon>Eurotiomycetes</taxon>
        <taxon>Eurotiomycetidae</taxon>
        <taxon>Eurotiales</taxon>
        <taxon>Aspergillaceae</taxon>
        <taxon>Penicillium</taxon>
    </lineage>
</organism>
<accession>A0A0F7VB28</accession>
<feature type="compositionally biased region" description="Basic and acidic residues" evidence="1">
    <location>
        <begin position="61"/>
        <end position="71"/>
    </location>
</feature>
<name>A0A0F7VB28_PENBI</name>
<protein>
    <submittedName>
        <fullName evidence="2">Uncharacterized protein</fullName>
    </submittedName>
</protein>
<feature type="compositionally biased region" description="Acidic residues" evidence="1">
    <location>
        <begin position="82"/>
        <end position="92"/>
    </location>
</feature>
<dbReference type="AlphaFoldDB" id="A0A0F7VB28"/>
<dbReference type="EMBL" id="CDHK01000003">
    <property type="protein sequence ID" value="CEO59114.1"/>
    <property type="molecule type" value="Genomic_DNA"/>
</dbReference>
<dbReference type="OrthoDB" id="10435398at2759"/>
<sequence length="198" mass="22072">MKGFKKVWNVVKRRKASILHPLLVGKSRIISGVEKAAKKGRRRLSTWRKSKKEAWGFNRVYPHEPPERPRESSSLSGVTTGGEEEDDSDDELSERSMGLTSPDNREDDIAGLTVLKGIDPTQLAIQSSQDNADGSTVTWVPNSHRLVVRPQREPTRQMGSPYVHVVPLERSLPSLSTLELYLPPNEEASTPGRRSPAL</sequence>